<evidence type="ECO:0000313" key="2">
    <source>
        <dbReference type="EMBL" id="ACN64849.1"/>
    </source>
</evidence>
<dbReference type="EMBL" id="FJ483966">
    <property type="protein sequence ID" value="ACN64849.1"/>
    <property type="molecule type" value="Genomic_DNA"/>
</dbReference>
<proteinExistence type="predicted"/>
<dbReference type="InterPro" id="IPR007138">
    <property type="entry name" value="ABM_dom"/>
</dbReference>
<organism evidence="2">
    <name type="scientific">Streptomyces diastatochromogenes</name>
    <dbReference type="NCBI Taxonomy" id="42236"/>
    <lineage>
        <taxon>Bacteria</taxon>
        <taxon>Bacillati</taxon>
        <taxon>Actinomycetota</taxon>
        <taxon>Actinomycetes</taxon>
        <taxon>Kitasatosporales</taxon>
        <taxon>Streptomycetaceae</taxon>
        <taxon>Streptomyces</taxon>
    </lineage>
</organism>
<dbReference type="Gene3D" id="3.30.70.100">
    <property type="match status" value="1"/>
</dbReference>
<accession>C0JWC9</accession>
<sequence length="109" mass="12336">MTPDHHRPRPRSTTMVTLINKFTVTGEVDAFRRAIAEVSAYMQAQPGFISHEVYRSISKPNIFVETAHWDDPDSHKRAVQSEEFRNRVRGLAGLATPDADLYAPVGEDR</sequence>
<dbReference type="Pfam" id="PF03992">
    <property type="entry name" value="ABM"/>
    <property type="match status" value="1"/>
</dbReference>
<dbReference type="AlphaFoldDB" id="C0JWC9"/>
<name>C0JWC9_STRDA</name>
<dbReference type="SUPFAM" id="SSF54909">
    <property type="entry name" value="Dimeric alpha+beta barrel"/>
    <property type="match status" value="1"/>
</dbReference>
<dbReference type="InterPro" id="IPR011008">
    <property type="entry name" value="Dimeric_a/b-barrel"/>
</dbReference>
<protein>
    <submittedName>
        <fullName evidence="2">PokO3</fullName>
    </submittedName>
</protein>
<evidence type="ECO:0000259" key="1">
    <source>
        <dbReference type="PROSITE" id="PS51725"/>
    </source>
</evidence>
<gene>
    <name evidence="2" type="primary">pokO3</name>
</gene>
<reference evidence="2" key="1">
    <citation type="journal article" date="2009" name="ChemBioChem">
        <title>Organisation of the biosynthetic gene cluster and tailoring enzymes in the biosynthesis of the tetracyclic quinone glycoside antibiotic polyketomycin.</title>
        <authorList>
            <person name="Daum M."/>
            <person name="Peintner I."/>
            <person name="Linnenbrink A."/>
            <person name="Frerich A."/>
            <person name="Weber M."/>
            <person name="Paululat T."/>
            <person name="Bechthold A."/>
        </authorList>
    </citation>
    <scope>NUCLEOTIDE SEQUENCE</scope>
    <source>
        <strain evidence="2">Tu6028</strain>
    </source>
</reference>
<dbReference type="PROSITE" id="PS51725">
    <property type="entry name" value="ABM"/>
    <property type="match status" value="1"/>
</dbReference>
<feature type="domain" description="ABM" evidence="1">
    <location>
        <begin position="16"/>
        <end position="105"/>
    </location>
</feature>